<evidence type="ECO:0000256" key="2">
    <source>
        <dbReference type="SAM" id="SignalP"/>
    </source>
</evidence>
<gene>
    <name evidence="3" type="ORF">SAMN05661053_0183</name>
</gene>
<proteinExistence type="predicted"/>
<dbReference type="AlphaFoldDB" id="A0A380RUJ1"/>
<feature type="chain" id="PRO_5017062434" description="Lipoprotein" evidence="2">
    <location>
        <begin position="18"/>
        <end position="238"/>
    </location>
</feature>
<dbReference type="RefSeq" id="WP_088659518.1">
    <property type="nucleotide sequence ID" value="NZ_UHJL01000001.1"/>
</dbReference>
<sequence length="238" mass="26685">MKKLLTVIFLACAMVFAQEGSIKPEFQAFSGALIKLKKAEKGFHKFRLRVDVAPWAFLAEGEVQAPGGDSDVLITALFDRALYAVLAYIPDKIAAGSDGEEYNVGFFDMMLYYDEEPTRIRNLSFKLLPPANDSWAQSILDDALQSGSLLGRIWSGKYEREITKASAVPIDKTKLVDMQQKRQAAKAAEAERKAQEEADRRAREKAEKTKLKSKKVDLDCTGRKLTAKQKRRCKMNGK</sequence>
<evidence type="ECO:0000313" key="4">
    <source>
        <dbReference type="Proteomes" id="UP000255423"/>
    </source>
</evidence>
<name>A0A380RUJ1_FIBSU</name>
<feature type="compositionally biased region" description="Basic and acidic residues" evidence="1">
    <location>
        <begin position="188"/>
        <end position="213"/>
    </location>
</feature>
<keyword evidence="2" id="KW-0732">Signal</keyword>
<evidence type="ECO:0000256" key="1">
    <source>
        <dbReference type="SAM" id="MobiDB-lite"/>
    </source>
</evidence>
<dbReference type="EMBL" id="UHJL01000001">
    <property type="protein sequence ID" value="SUQ18959.1"/>
    <property type="molecule type" value="Genomic_DNA"/>
</dbReference>
<feature type="region of interest" description="Disordered" evidence="1">
    <location>
        <begin position="183"/>
        <end position="213"/>
    </location>
</feature>
<evidence type="ECO:0000313" key="3">
    <source>
        <dbReference type="EMBL" id="SUQ18959.1"/>
    </source>
</evidence>
<evidence type="ECO:0008006" key="5">
    <source>
        <dbReference type="Google" id="ProtNLM"/>
    </source>
</evidence>
<feature type="signal peptide" evidence="2">
    <location>
        <begin position="1"/>
        <end position="17"/>
    </location>
</feature>
<reference evidence="3 4" key="1">
    <citation type="submission" date="2017-08" db="EMBL/GenBank/DDBJ databases">
        <authorList>
            <person name="de Groot N.N."/>
        </authorList>
    </citation>
    <scope>NUCLEOTIDE SEQUENCE [LARGE SCALE GENOMIC DNA]</scope>
    <source>
        <strain evidence="3 4">HM2</strain>
    </source>
</reference>
<accession>A0A380RUJ1</accession>
<organism evidence="3 4">
    <name type="scientific">Fibrobacter succinogenes</name>
    <name type="common">Bacteroides succinogenes</name>
    <dbReference type="NCBI Taxonomy" id="833"/>
    <lineage>
        <taxon>Bacteria</taxon>
        <taxon>Pseudomonadati</taxon>
        <taxon>Fibrobacterota</taxon>
        <taxon>Fibrobacteria</taxon>
        <taxon>Fibrobacterales</taxon>
        <taxon>Fibrobacteraceae</taxon>
        <taxon>Fibrobacter</taxon>
    </lineage>
</organism>
<dbReference type="Proteomes" id="UP000255423">
    <property type="component" value="Unassembled WGS sequence"/>
</dbReference>
<protein>
    <recommendedName>
        <fullName evidence="5">Lipoprotein</fullName>
    </recommendedName>
</protein>